<dbReference type="Gene3D" id="1.20.1280.50">
    <property type="match status" value="1"/>
</dbReference>
<name>A0A4Y9XYN0_9APHY</name>
<dbReference type="InterPro" id="IPR046982">
    <property type="entry name" value="BIN3/RVS161-like"/>
</dbReference>
<dbReference type="Pfam" id="PF03114">
    <property type="entry name" value="BAR"/>
    <property type="match status" value="1"/>
</dbReference>
<feature type="region of interest" description="Disordered" evidence="1">
    <location>
        <begin position="274"/>
        <end position="340"/>
    </location>
</feature>
<dbReference type="SUPFAM" id="SSF103657">
    <property type="entry name" value="BAR/IMD domain-like"/>
    <property type="match status" value="1"/>
</dbReference>
<feature type="compositionally biased region" description="Low complexity" evidence="1">
    <location>
        <begin position="321"/>
        <end position="332"/>
    </location>
</feature>
<protein>
    <recommendedName>
        <fullName evidence="2">BAR domain-containing protein</fullName>
    </recommendedName>
</protein>
<evidence type="ECO:0000259" key="2">
    <source>
        <dbReference type="PROSITE" id="PS51021"/>
    </source>
</evidence>
<dbReference type="SMART" id="SM00721">
    <property type="entry name" value="BAR"/>
    <property type="match status" value="1"/>
</dbReference>
<dbReference type="PROSITE" id="PS51021">
    <property type="entry name" value="BAR"/>
    <property type="match status" value="1"/>
</dbReference>
<dbReference type="InterPro" id="IPR001810">
    <property type="entry name" value="F-box_dom"/>
</dbReference>
<dbReference type="GO" id="GO:0097320">
    <property type="term" value="P:plasma membrane tubulation"/>
    <property type="evidence" value="ECO:0007669"/>
    <property type="project" value="TreeGrafter"/>
</dbReference>
<feature type="compositionally biased region" description="Low complexity" evidence="1">
    <location>
        <begin position="287"/>
        <end position="301"/>
    </location>
</feature>
<dbReference type="GO" id="GO:0051666">
    <property type="term" value="P:actin cortical patch localization"/>
    <property type="evidence" value="ECO:0007669"/>
    <property type="project" value="InterPro"/>
</dbReference>
<evidence type="ECO:0000313" key="4">
    <source>
        <dbReference type="Proteomes" id="UP000298390"/>
    </source>
</evidence>
<dbReference type="EMBL" id="SEKV01000719">
    <property type="protein sequence ID" value="TFY54261.1"/>
    <property type="molecule type" value="Genomic_DNA"/>
</dbReference>
<dbReference type="AlphaFoldDB" id="A0A4Y9XYN0"/>
<dbReference type="GO" id="GO:0030479">
    <property type="term" value="C:actin cortical patch"/>
    <property type="evidence" value="ECO:0007669"/>
    <property type="project" value="TreeGrafter"/>
</dbReference>
<reference evidence="3 4" key="1">
    <citation type="submission" date="2019-01" db="EMBL/GenBank/DDBJ databases">
        <title>Genome sequencing of the rare red list fungi Fomitopsis rosea.</title>
        <authorList>
            <person name="Buettner E."/>
            <person name="Kellner H."/>
        </authorList>
    </citation>
    <scope>NUCLEOTIDE SEQUENCE [LARGE SCALE GENOMIC DNA]</scope>
    <source>
        <strain evidence="3 4">DSM 105464</strain>
    </source>
</reference>
<dbReference type="InterPro" id="IPR027267">
    <property type="entry name" value="AH/BAR_dom_sf"/>
</dbReference>
<dbReference type="PANTHER" id="PTHR47174">
    <property type="entry name" value="BRIDGING INTEGRATOR 3"/>
    <property type="match status" value="1"/>
</dbReference>
<dbReference type="GO" id="GO:0043332">
    <property type="term" value="C:mating projection tip"/>
    <property type="evidence" value="ECO:0007669"/>
    <property type="project" value="TreeGrafter"/>
</dbReference>
<dbReference type="GO" id="GO:0008289">
    <property type="term" value="F:lipid binding"/>
    <property type="evidence" value="ECO:0007669"/>
    <property type="project" value="TreeGrafter"/>
</dbReference>
<feature type="domain" description="BAR" evidence="2">
    <location>
        <begin position="2"/>
        <end position="234"/>
    </location>
</feature>
<dbReference type="InterPro" id="IPR004148">
    <property type="entry name" value="BAR_dom"/>
</dbReference>
<sequence>MLTTKVGMSKKSLDPEFEDYARRFASIETATEKLLKDTKAYIDAVNNLFTHGVGFAHHFAEVFHPNPGEYNLSSKHPEAAHTIANVDAYELAMEELKSSIAPELELIESRIIGPVKELQGVLKTIRKTITKREHKLVDYDRYNNSLTKLRDKKEKSLNDEKNLFKLEQDFEVASNEYDYINTTLKQEMPRFLMQCTQFVDPLFHSFFYMQLNIFYMMLEKLSGFAEGKYDVSISGNDIATDYEAKRTDAWQTIEEMNITQRFLSTTKMVHAHRAASGQGPPSYLGRSTSATSSVTSTFSKKAPPPPPGSNFSAPPPPYSPGPSAAIPGIAKKAPPPPTARQAQAQACRVLVDVLRTKLVLGHYKATIIPEVDALVRKDLMSTLMLLIDGPNTRVPINRKLPPEILRVIFDHVRLQPCKRGTPGTSIWDPVVVRLDWLIRASHVCRYWRTIIVDDPALWNRIDDPRRHLMFVSVPVERARMMPLAISIKGEPTLPMRALLEGSKPVREIRYDGISVSLSQKHLQRQAPFLENLTLTGTPGRTPPGHARRSSGGYPVQIFRGYTPNLHRLALESLNWFPTLRMSSLTHLCIADCYGRNLLQRILSLLSVSQNLTDLVLVDRGDVLHSEGLQLATPVHPRHLERLVFKNMSSAGVTLFLTRVRLKPETSVRLVDVQPLSRHLLEQLSRLELKEGITKLFIKGSGTRRTVVGEGPSTGILIDHFVAENEDWGTALPRILPMDKLRELHVTLRDSPALFASTPTAMFDFLGQAPTLERIYVDTEGLISLLDALECCGRGKTPKLACPDLVLHVQMPCRGSGSSTALIQSFATRQTNLGIRRLVAEYCPGCQGVPCRPWFSRHIQVNFESVTSTPKSRMGHEWRMLRTDWPAC</sequence>
<proteinExistence type="predicted"/>
<dbReference type="Proteomes" id="UP000298390">
    <property type="component" value="Unassembled WGS sequence"/>
</dbReference>
<evidence type="ECO:0000256" key="1">
    <source>
        <dbReference type="SAM" id="MobiDB-lite"/>
    </source>
</evidence>
<dbReference type="InterPro" id="IPR036047">
    <property type="entry name" value="F-box-like_dom_sf"/>
</dbReference>
<gene>
    <name evidence="3" type="ORF">EVJ58_g8966</name>
</gene>
<dbReference type="GO" id="GO:1990528">
    <property type="term" value="C:Rvs161p-Rvs167p complex"/>
    <property type="evidence" value="ECO:0007669"/>
    <property type="project" value="TreeGrafter"/>
</dbReference>
<evidence type="ECO:0000313" key="3">
    <source>
        <dbReference type="EMBL" id="TFY54261.1"/>
    </source>
</evidence>
<dbReference type="SUPFAM" id="SSF81383">
    <property type="entry name" value="F-box domain"/>
    <property type="match status" value="1"/>
</dbReference>
<organism evidence="3 4">
    <name type="scientific">Rhodofomes roseus</name>
    <dbReference type="NCBI Taxonomy" id="34475"/>
    <lineage>
        <taxon>Eukaryota</taxon>
        <taxon>Fungi</taxon>
        <taxon>Dikarya</taxon>
        <taxon>Basidiomycota</taxon>
        <taxon>Agaricomycotina</taxon>
        <taxon>Agaricomycetes</taxon>
        <taxon>Polyporales</taxon>
        <taxon>Rhodofomes</taxon>
    </lineage>
</organism>
<dbReference type="Pfam" id="PF12937">
    <property type="entry name" value="F-box-like"/>
    <property type="match status" value="1"/>
</dbReference>
<dbReference type="STRING" id="34475.A0A4Y9XYN0"/>
<dbReference type="Gene3D" id="1.20.1270.60">
    <property type="entry name" value="Arfaptin homology (AH) domain/BAR domain"/>
    <property type="match status" value="1"/>
</dbReference>
<dbReference type="GO" id="GO:0006897">
    <property type="term" value="P:endocytosis"/>
    <property type="evidence" value="ECO:0007669"/>
    <property type="project" value="InterPro"/>
</dbReference>
<comment type="caution">
    <text evidence="3">The sequence shown here is derived from an EMBL/GenBank/DDBJ whole genome shotgun (WGS) entry which is preliminary data.</text>
</comment>
<dbReference type="CDD" id="cd07599">
    <property type="entry name" value="BAR_Rvs167p"/>
    <property type="match status" value="1"/>
</dbReference>
<feature type="compositionally biased region" description="Pro residues" evidence="1">
    <location>
        <begin position="302"/>
        <end position="320"/>
    </location>
</feature>
<accession>A0A4Y9XYN0</accession>
<dbReference type="PANTHER" id="PTHR47174:SF1">
    <property type="entry name" value="REDUCED VIABILITY UPON STARVATION PROTEIN 167"/>
    <property type="match status" value="1"/>
</dbReference>
<dbReference type="GO" id="GO:0031097">
    <property type="term" value="C:medial cortex"/>
    <property type="evidence" value="ECO:0007669"/>
    <property type="project" value="TreeGrafter"/>
</dbReference>